<dbReference type="InterPro" id="IPR013689">
    <property type="entry name" value="RNA_helicase_ATP-dep_HrpB_C"/>
</dbReference>
<dbReference type="InterPro" id="IPR049614">
    <property type="entry name" value="HrpB_DEXH"/>
</dbReference>
<reference evidence="9" key="1">
    <citation type="submission" date="2018-05" db="EMBL/GenBank/DDBJ databases">
        <title>Zavarzinia sp. HR-AS.</title>
        <authorList>
            <person name="Lee Y."/>
            <person name="Jeon C.O."/>
        </authorList>
    </citation>
    <scope>NUCLEOTIDE SEQUENCE [LARGE SCALE GENOMIC DNA]</scope>
    <source>
        <strain evidence="9">DSM 1231</strain>
    </source>
</reference>
<evidence type="ECO:0000313" key="8">
    <source>
        <dbReference type="EMBL" id="PWR22344.1"/>
    </source>
</evidence>
<dbReference type="Pfam" id="PF08482">
    <property type="entry name" value="HrpB_C"/>
    <property type="match status" value="1"/>
</dbReference>
<evidence type="ECO:0000256" key="2">
    <source>
        <dbReference type="ARBA" id="ARBA00022801"/>
    </source>
</evidence>
<dbReference type="EMBL" id="QGLF01000002">
    <property type="protein sequence ID" value="PWR22344.1"/>
    <property type="molecule type" value="Genomic_DNA"/>
</dbReference>
<dbReference type="CDD" id="cd18791">
    <property type="entry name" value="SF2_C_RHA"/>
    <property type="match status" value="1"/>
</dbReference>
<dbReference type="Pfam" id="PF00271">
    <property type="entry name" value="Helicase_C"/>
    <property type="match status" value="1"/>
</dbReference>
<feature type="domain" description="Helicase ATP-binding" evidence="6">
    <location>
        <begin position="14"/>
        <end position="178"/>
    </location>
</feature>
<accession>A0A317E7T5</accession>
<keyword evidence="3 8" id="KW-0347">Helicase</keyword>
<gene>
    <name evidence="8" type="primary">hrpB</name>
    <name evidence="8" type="ORF">DKG75_10360</name>
</gene>
<sequence>MDRLPIDDSLPDLMRALDGAPAVVLEAPTGAGKTTRVPLALLGRPWAAGGRIVMLEPRRLAARAAARRMAEQSGETVGETVGYRVRFDTKVGPKTRIEVVTDGLFTRMIADDPSLDGIAAVVFDEFHERSLDADLGLALALEAQEALRPDLKLVVMSATLDGARVAELLGGAPVVRSEGRAFPVALRWAERRDEAPLEVRTARTVRQALADLGGDILVFLPGKTEIERTAALLADLPAAVVLHRLHGDLDLARQDQAIAPAPAGTRKIVLATNIAETSLTIEGVAVVIDSGLARASAFDPGTGMGRLVTGPVSQAAAEQRRGRAGRLGPGTCIRLWTEAEHRALLPHAPPEMLRADMAPVALDLALWGVADPAQLRLLDPPNAGAFAQGQGLLRDLGALDAANRITGHGRTLARLGAHPRLGHLMVAGRERGLGAMAARVAALIEGRDPVKRRPDARDCDLLLRLDALAGGGGGDIDRGGLRQIDQAARQWARRLGIDYRAADDRARLGVLVALAYPERVARRRSGGGGLYLMASGQGARLDPAEPLAGREWLAIASLDGSRRDGRAYLAAALDLAEVEDCFAASIEAEATVAFDEATGQVRARRRRRLGAIVVDDAVWPDPPRAAVTAALLAAIRVRGLDALDWSPAAASLRARVNFLHDLPDGAGTWPDWSDRALLDGLEDWLGPYLDGVTRLEALRRLDLHEVLAAGLDWALRQRLEAEAPGHLEVPSGNRHALDYGLGAAPVLAVKLQEMFGARETPTVARGQVAVVLHLLSPAGRPVQVTQDLVSFWARGYQDVRADLRGRYPKHPWPEDPLTALPTAKTKRHLPPGSG</sequence>
<keyword evidence="2" id="KW-0378">Hydrolase</keyword>
<dbReference type="PANTHER" id="PTHR43519:SF1">
    <property type="entry name" value="ATP-DEPENDENT RNA HELICASE HRPB"/>
    <property type="match status" value="1"/>
</dbReference>
<dbReference type="AlphaFoldDB" id="A0A317E7T5"/>
<keyword evidence="9" id="KW-1185">Reference proteome</keyword>
<feature type="domain" description="Helicase C-terminal" evidence="7">
    <location>
        <begin position="204"/>
        <end position="368"/>
    </location>
</feature>
<organism evidence="8 9">
    <name type="scientific">Zavarzinia compransoris</name>
    <dbReference type="NCBI Taxonomy" id="1264899"/>
    <lineage>
        <taxon>Bacteria</taxon>
        <taxon>Pseudomonadati</taxon>
        <taxon>Pseudomonadota</taxon>
        <taxon>Alphaproteobacteria</taxon>
        <taxon>Rhodospirillales</taxon>
        <taxon>Zavarziniaceae</taxon>
        <taxon>Zavarzinia</taxon>
    </lineage>
</organism>
<dbReference type="InterPro" id="IPR014001">
    <property type="entry name" value="Helicase_ATP-bd"/>
</dbReference>
<proteinExistence type="predicted"/>
<dbReference type="Pfam" id="PF24473">
    <property type="entry name" value="CON_HrpB"/>
    <property type="match status" value="1"/>
</dbReference>
<dbReference type="GO" id="GO:0005524">
    <property type="term" value="F:ATP binding"/>
    <property type="evidence" value="ECO:0007669"/>
    <property type="project" value="UniProtKB-KW"/>
</dbReference>
<dbReference type="PROSITE" id="PS51194">
    <property type="entry name" value="HELICASE_CTER"/>
    <property type="match status" value="1"/>
</dbReference>
<protein>
    <submittedName>
        <fullName evidence="8">ATP-dependent helicase HrpB</fullName>
    </submittedName>
</protein>
<evidence type="ECO:0000259" key="7">
    <source>
        <dbReference type="PROSITE" id="PS51194"/>
    </source>
</evidence>
<dbReference type="PANTHER" id="PTHR43519">
    <property type="entry name" value="ATP-DEPENDENT RNA HELICASE HRPB"/>
    <property type="match status" value="1"/>
</dbReference>
<dbReference type="CDD" id="cd17990">
    <property type="entry name" value="DEXHc_HrpB"/>
    <property type="match status" value="1"/>
</dbReference>
<dbReference type="InterPro" id="IPR001650">
    <property type="entry name" value="Helicase_C-like"/>
</dbReference>
<dbReference type="InterPro" id="IPR027417">
    <property type="entry name" value="P-loop_NTPase"/>
</dbReference>
<dbReference type="FunFam" id="3.40.50.300:FF:002125">
    <property type="entry name" value="ATP-dependent helicase HrpB"/>
    <property type="match status" value="1"/>
</dbReference>
<dbReference type="Proteomes" id="UP000246077">
    <property type="component" value="Unassembled WGS sequence"/>
</dbReference>
<dbReference type="InterPro" id="IPR007502">
    <property type="entry name" value="Helicase-assoc_dom"/>
</dbReference>
<evidence type="ECO:0000256" key="5">
    <source>
        <dbReference type="SAM" id="MobiDB-lite"/>
    </source>
</evidence>
<evidence type="ECO:0000256" key="3">
    <source>
        <dbReference type="ARBA" id="ARBA00022806"/>
    </source>
</evidence>
<dbReference type="OrthoDB" id="9805617at2"/>
<dbReference type="InterPro" id="IPR056329">
    <property type="entry name" value="CON_HrpB"/>
</dbReference>
<dbReference type="SMART" id="SM00490">
    <property type="entry name" value="HELICc"/>
    <property type="match status" value="1"/>
</dbReference>
<dbReference type="GO" id="GO:0004386">
    <property type="term" value="F:helicase activity"/>
    <property type="evidence" value="ECO:0007669"/>
    <property type="project" value="UniProtKB-KW"/>
</dbReference>
<feature type="region of interest" description="Disordered" evidence="5">
    <location>
        <begin position="807"/>
        <end position="834"/>
    </location>
</feature>
<dbReference type="RefSeq" id="WP_109920988.1">
    <property type="nucleotide sequence ID" value="NZ_QGLF01000002.1"/>
</dbReference>
<dbReference type="InterPro" id="IPR010225">
    <property type="entry name" value="HrpB"/>
</dbReference>
<name>A0A317E7T5_9PROT</name>
<dbReference type="PROSITE" id="PS51192">
    <property type="entry name" value="HELICASE_ATP_BIND_1"/>
    <property type="match status" value="1"/>
</dbReference>
<dbReference type="Gene3D" id="1.20.120.1080">
    <property type="match status" value="1"/>
</dbReference>
<dbReference type="SUPFAM" id="SSF52540">
    <property type="entry name" value="P-loop containing nucleoside triphosphate hydrolases"/>
    <property type="match status" value="1"/>
</dbReference>
<evidence type="ECO:0000256" key="4">
    <source>
        <dbReference type="ARBA" id="ARBA00022840"/>
    </source>
</evidence>
<evidence type="ECO:0000313" key="9">
    <source>
        <dbReference type="Proteomes" id="UP000246077"/>
    </source>
</evidence>
<keyword evidence="1" id="KW-0547">Nucleotide-binding</keyword>
<keyword evidence="4" id="KW-0067">ATP-binding</keyword>
<dbReference type="GO" id="GO:0016787">
    <property type="term" value="F:hydrolase activity"/>
    <property type="evidence" value="ECO:0007669"/>
    <property type="project" value="UniProtKB-KW"/>
</dbReference>
<dbReference type="SMART" id="SM00487">
    <property type="entry name" value="DEXDc"/>
    <property type="match status" value="1"/>
</dbReference>
<dbReference type="GO" id="GO:0003676">
    <property type="term" value="F:nucleic acid binding"/>
    <property type="evidence" value="ECO:0007669"/>
    <property type="project" value="InterPro"/>
</dbReference>
<dbReference type="PIRSF" id="PIRSF005496">
    <property type="entry name" value="ATP_hel_hrpB"/>
    <property type="match status" value="1"/>
</dbReference>
<feature type="compositionally biased region" description="Basic residues" evidence="5">
    <location>
        <begin position="824"/>
        <end position="834"/>
    </location>
</feature>
<evidence type="ECO:0000259" key="6">
    <source>
        <dbReference type="PROSITE" id="PS51192"/>
    </source>
</evidence>
<dbReference type="Gene3D" id="3.40.50.300">
    <property type="entry name" value="P-loop containing nucleotide triphosphate hydrolases"/>
    <property type="match status" value="2"/>
</dbReference>
<dbReference type="Pfam" id="PF00270">
    <property type="entry name" value="DEAD"/>
    <property type="match status" value="1"/>
</dbReference>
<dbReference type="InterPro" id="IPR011545">
    <property type="entry name" value="DEAD/DEAH_box_helicase_dom"/>
</dbReference>
<comment type="caution">
    <text evidence="8">The sequence shown here is derived from an EMBL/GenBank/DDBJ whole genome shotgun (WGS) entry which is preliminary data.</text>
</comment>
<dbReference type="NCBIfam" id="TIGR01970">
    <property type="entry name" value="DEAH_box_HrpB"/>
    <property type="match status" value="1"/>
</dbReference>
<dbReference type="SMART" id="SM00847">
    <property type="entry name" value="HA2"/>
    <property type="match status" value="1"/>
</dbReference>
<evidence type="ECO:0000256" key="1">
    <source>
        <dbReference type="ARBA" id="ARBA00022741"/>
    </source>
</evidence>